<dbReference type="GO" id="GO:0004934">
    <property type="term" value="F:mating-type alpha-factor pheromone receptor activity"/>
    <property type="evidence" value="ECO:0007669"/>
    <property type="project" value="InterPro"/>
</dbReference>
<keyword evidence="8" id="KW-0675">Receptor</keyword>
<dbReference type="GO" id="GO:0005886">
    <property type="term" value="C:plasma membrane"/>
    <property type="evidence" value="ECO:0007669"/>
    <property type="project" value="TreeGrafter"/>
</dbReference>
<keyword evidence="3" id="KW-0589">Pheromone response</keyword>
<evidence type="ECO:0000256" key="11">
    <source>
        <dbReference type="SAM" id="Phobius"/>
    </source>
</evidence>
<dbReference type="PRINTS" id="PR00901">
    <property type="entry name" value="PHEROMONEBAR"/>
</dbReference>
<comment type="caution">
    <text evidence="12">The sequence shown here is derived from an EMBL/GenBank/DDBJ whole genome shotgun (WGS) entry which is preliminary data.</text>
</comment>
<evidence type="ECO:0000256" key="7">
    <source>
        <dbReference type="ARBA" id="ARBA00023136"/>
    </source>
</evidence>
<keyword evidence="5 11" id="KW-1133">Transmembrane helix</keyword>
<feature type="transmembrane region" description="Helical" evidence="11">
    <location>
        <begin position="481"/>
        <end position="499"/>
    </location>
</feature>
<feature type="transmembrane region" description="Helical" evidence="11">
    <location>
        <begin position="237"/>
        <end position="253"/>
    </location>
</feature>
<feature type="transmembrane region" description="Helical" evidence="11">
    <location>
        <begin position="654"/>
        <end position="672"/>
    </location>
</feature>
<keyword evidence="9" id="KW-0807">Transducer</keyword>
<comment type="similarity">
    <text evidence="2">Belongs to the G-protein coupled receptor 4 family.</text>
</comment>
<evidence type="ECO:0000256" key="3">
    <source>
        <dbReference type="ARBA" id="ARBA00022507"/>
    </source>
</evidence>
<dbReference type="PANTHER" id="PTHR28097">
    <property type="entry name" value="PHEROMONE A FACTOR RECEPTOR"/>
    <property type="match status" value="1"/>
</dbReference>
<keyword evidence="6" id="KW-0297">G-protein coupled receptor</keyword>
<feature type="transmembrane region" description="Helical" evidence="11">
    <location>
        <begin position="596"/>
        <end position="616"/>
    </location>
</feature>
<dbReference type="InterPro" id="IPR001499">
    <property type="entry name" value="GPCR_STE3"/>
</dbReference>
<evidence type="ECO:0000256" key="5">
    <source>
        <dbReference type="ARBA" id="ARBA00022989"/>
    </source>
</evidence>
<feature type="region of interest" description="Disordered" evidence="10">
    <location>
        <begin position="717"/>
        <end position="739"/>
    </location>
</feature>
<evidence type="ECO:0000256" key="10">
    <source>
        <dbReference type="SAM" id="MobiDB-lite"/>
    </source>
</evidence>
<feature type="region of interest" description="Disordered" evidence="10">
    <location>
        <begin position="338"/>
        <end position="364"/>
    </location>
</feature>
<proteinExistence type="inferred from homology"/>
<evidence type="ECO:0000256" key="1">
    <source>
        <dbReference type="ARBA" id="ARBA00004141"/>
    </source>
</evidence>
<dbReference type="InterPro" id="IPR000481">
    <property type="entry name" value="GPCR_Pheromne_B_alpha_rcpt"/>
</dbReference>
<organism evidence="12 13">
    <name type="scientific">Phellinidium pouzarii</name>
    <dbReference type="NCBI Taxonomy" id="167371"/>
    <lineage>
        <taxon>Eukaryota</taxon>
        <taxon>Fungi</taxon>
        <taxon>Dikarya</taxon>
        <taxon>Basidiomycota</taxon>
        <taxon>Agaricomycotina</taxon>
        <taxon>Agaricomycetes</taxon>
        <taxon>Hymenochaetales</taxon>
        <taxon>Hymenochaetaceae</taxon>
        <taxon>Phellinidium</taxon>
    </lineage>
</organism>
<comment type="subcellular location">
    <subcellularLocation>
        <location evidence="1">Membrane</location>
        <topology evidence="1">Multi-pass membrane protein</topology>
    </subcellularLocation>
</comment>
<feature type="transmembrane region" description="Helical" evidence="11">
    <location>
        <begin position="441"/>
        <end position="461"/>
    </location>
</feature>
<evidence type="ECO:0000256" key="9">
    <source>
        <dbReference type="ARBA" id="ARBA00023224"/>
    </source>
</evidence>
<evidence type="ECO:0000256" key="8">
    <source>
        <dbReference type="ARBA" id="ARBA00023170"/>
    </source>
</evidence>
<feature type="transmembrane region" description="Helical" evidence="11">
    <location>
        <begin position="167"/>
        <end position="191"/>
    </location>
</feature>
<feature type="transmembrane region" description="Helical" evidence="11">
    <location>
        <begin position="560"/>
        <end position="584"/>
    </location>
</feature>
<dbReference type="Pfam" id="PF02076">
    <property type="entry name" value="STE3"/>
    <property type="match status" value="2"/>
</dbReference>
<dbReference type="PRINTS" id="PR00899">
    <property type="entry name" value="GPCRSTE3"/>
</dbReference>
<dbReference type="AlphaFoldDB" id="A0A4S4KYY8"/>
<dbReference type="Proteomes" id="UP000308199">
    <property type="component" value="Unassembled WGS sequence"/>
</dbReference>
<evidence type="ECO:0000313" key="13">
    <source>
        <dbReference type="Proteomes" id="UP000308199"/>
    </source>
</evidence>
<evidence type="ECO:0000256" key="6">
    <source>
        <dbReference type="ARBA" id="ARBA00023040"/>
    </source>
</evidence>
<dbReference type="OrthoDB" id="2874149at2759"/>
<name>A0A4S4KYY8_9AGAM</name>
<reference evidence="12 13" key="1">
    <citation type="submission" date="2019-02" db="EMBL/GenBank/DDBJ databases">
        <title>Genome sequencing of the rare red list fungi Phellinidium pouzarii.</title>
        <authorList>
            <person name="Buettner E."/>
            <person name="Kellner H."/>
        </authorList>
    </citation>
    <scope>NUCLEOTIDE SEQUENCE [LARGE SCALE GENOMIC DNA]</scope>
    <source>
        <strain evidence="12 13">DSM 108285</strain>
    </source>
</reference>
<feature type="transmembrane region" description="Helical" evidence="11">
    <location>
        <begin position="76"/>
        <end position="96"/>
    </location>
</feature>
<keyword evidence="4 11" id="KW-0812">Transmembrane</keyword>
<keyword evidence="13" id="KW-1185">Reference proteome</keyword>
<evidence type="ECO:0000313" key="12">
    <source>
        <dbReference type="EMBL" id="THH04132.1"/>
    </source>
</evidence>
<dbReference type="PANTHER" id="PTHR28097:SF1">
    <property type="entry name" value="PHEROMONE A FACTOR RECEPTOR"/>
    <property type="match status" value="1"/>
</dbReference>
<protein>
    <recommendedName>
        <fullName evidence="14">G-protein coupled receptors family 1 profile domain-containing protein</fullName>
    </recommendedName>
</protein>
<feature type="transmembrane region" description="Helical" evidence="11">
    <location>
        <begin position="520"/>
        <end position="540"/>
    </location>
</feature>
<feature type="region of interest" description="Disordered" evidence="10">
    <location>
        <begin position="815"/>
        <end position="837"/>
    </location>
</feature>
<feature type="transmembrane region" description="Helical" evidence="11">
    <location>
        <begin position="124"/>
        <end position="146"/>
    </location>
</feature>
<evidence type="ECO:0000256" key="4">
    <source>
        <dbReference type="ARBA" id="ARBA00022692"/>
    </source>
</evidence>
<evidence type="ECO:0000256" key="2">
    <source>
        <dbReference type="ARBA" id="ARBA00011085"/>
    </source>
</evidence>
<keyword evidence="7 11" id="KW-0472">Membrane</keyword>
<sequence>MIWTAIACINQFVNAIVWRDNAINWAPVWCDISSRIIIATSVAIPASSLTITRRLFKISRVQSIMASPKEKRIEMAIDLSLVVGLPVFVMILYYFVQGHRFDIFEQLGCFPVTINTPPSYVLVWGWPLFLGTISMVYCVLTVSSFLKRRREMNQFLNSNTQLTISRYFRLMALSMMDTALTVPLAIFAIWLNAVESVVSPWRGLADAHFDFSRVEQIPAVEWQLSHFTVLSFYLDRWFIIFCALVFFAFFGFAEESRKNYTKAYWKIARRFGYTPKPNAMSLSGSYSVRSPHLPTMSSASGALKMMTLKVTTEADEKRNSFISSVGDLSSSFSVNSNFGDRKRGKSRSSTISTESLPPSPDELEPSALHGIPRLLSNLPVPLENSATVTVPSRPPRPATVDLDITKFAMFRVVFSYVSFFSSALALFPVPWFIQTKNIPGLFALAWLVVVNLIYGLNAGVFKDEMFLRVPIYCDIATKLMVGLHVAVLTSMFCYILLIIEGPSRTRDKKNRKDFVERRRLIHTWLCILFPLAYMALSIAVQDRRFDIVEEVGCLPSISGTGWFLILVNFALLICGVCLVLGLFPEVPIDDFRLCRLRIMLWTVTLWIATLSLYIMLNIAPDFSDVSAFPRRDLTRIEIFKSLYHASTSVSEIRALLWTGPIFSLLFFVINMGKDALLSYQYAFNKLVRRRPVALAGPEAGPDFSMALVPARRRIKRQSVYDPRQRDRSLPPSNLATAPPSYSVVSPARVFPVPELSTPDVAYMSHMYARSESGVGQQKSRNGRREIRKAMREHARTRDQRPLYVIPEAAYVSTKGYPSSTSAGGSLARSQNETYNIL</sequence>
<dbReference type="EMBL" id="SGPK01000372">
    <property type="protein sequence ID" value="THH04132.1"/>
    <property type="molecule type" value="Genomic_DNA"/>
</dbReference>
<evidence type="ECO:0008006" key="14">
    <source>
        <dbReference type="Google" id="ProtNLM"/>
    </source>
</evidence>
<dbReference type="GO" id="GO:0000750">
    <property type="term" value="P:pheromone-dependent signal transduction involved in conjugation with cellular fusion"/>
    <property type="evidence" value="ECO:0007669"/>
    <property type="project" value="TreeGrafter"/>
</dbReference>
<accession>A0A4S4KYY8</accession>
<gene>
    <name evidence="12" type="ORF">EW145_g5746</name>
</gene>
<dbReference type="CDD" id="cd14966">
    <property type="entry name" value="7tmD_STE3"/>
    <property type="match status" value="1"/>
</dbReference>